<dbReference type="Gene3D" id="2.40.50.140">
    <property type="entry name" value="Nucleic acid-binding proteins"/>
    <property type="match status" value="1"/>
</dbReference>
<dbReference type="KEGG" id="afg:AFULGI_00021850"/>
<dbReference type="Proteomes" id="UP000028501">
    <property type="component" value="Chromosome"/>
</dbReference>
<dbReference type="EMBL" id="CP006577">
    <property type="protein sequence ID" value="AIG98921.1"/>
    <property type="molecule type" value="Genomic_DNA"/>
</dbReference>
<dbReference type="InterPro" id="IPR003750">
    <property type="entry name" value="Put_MeTrfase-C9orf114-like"/>
</dbReference>
<dbReference type="GeneID" id="24795670"/>
<sequence length="256" mass="29010">MLSIAIPSSALINERDEKIKTYKVGLIARAAAVFRVDEIIIYYDPILDESDFIAEILEYLETPQYLRKHIFPLKKSLKYAGLLPPLAIPSHRSKHLKVGELREGVVRHVAPDGTRWVDVGIDALAPMKSDAEKGARVTVRICSKTPLRVEEAEPQEYWGYRVKKLRLEELVKRKNLVVTSRKCEVVKPPALRRDVTLVFGNPEEGVFEIAKRLGVEMEAECWNVVPNQGTKTVRLEEAIFATLSLVNFADYWGGLE</sequence>
<proteinExistence type="predicted"/>
<organism evidence="1 2">
    <name type="scientific">Archaeoglobus fulgidus DSM 8774</name>
    <dbReference type="NCBI Taxonomy" id="1344584"/>
    <lineage>
        <taxon>Archaea</taxon>
        <taxon>Methanobacteriati</taxon>
        <taxon>Methanobacteriota</taxon>
        <taxon>Archaeoglobi</taxon>
        <taxon>Archaeoglobales</taxon>
        <taxon>Archaeoglobaceae</taxon>
        <taxon>Archaeoglobus</taxon>
    </lineage>
</organism>
<dbReference type="Pfam" id="PF02598">
    <property type="entry name" value="Methyltrn_RNA_3"/>
    <property type="match status" value="1"/>
</dbReference>
<dbReference type="CDD" id="cd18086">
    <property type="entry name" value="HsC9orf114-like"/>
    <property type="match status" value="1"/>
</dbReference>
<dbReference type="PANTHER" id="PTHR12150:SF13">
    <property type="entry name" value="METHYLTRANSFERASE C9ORF114-RELATED"/>
    <property type="match status" value="1"/>
</dbReference>
<dbReference type="InterPro" id="IPR029028">
    <property type="entry name" value="Alpha/beta_knot_MTases"/>
</dbReference>
<dbReference type="PANTHER" id="PTHR12150">
    <property type="entry name" value="CLASS IV SAM-BINDING METHYLTRANSFERASE-RELATED"/>
    <property type="match status" value="1"/>
</dbReference>
<evidence type="ECO:0008006" key="3">
    <source>
        <dbReference type="Google" id="ProtNLM"/>
    </source>
</evidence>
<evidence type="ECO:0000313" key="2">
    <source>
        <dbReference type="Proteomes" id="UP000028501"/>
    </source>
</evidence>
<accession>A0A075WFZ4</accession>
<dbReference type="Gene3D" id="3.40.1280.10">
    <property type="match status" value="1"/>
</dbReference>
<name>A0A075WFZ4_ARCFL</name>
<gene>
    <name evidence="1" type="ORF">AFULGI_00021850</name>
</gene>
<protein>
    <recommendedName>
        <fullName evidence="3">RNA-binding protein</fullName>
    </recommendedName>
</protein>
<dbReference type="RefSeq" id="WP_010879419.1">
    <property type="nucleotide sequence ID" value="NZ_CP006577.1"/>
</dbReference>
<reference evidence="1 2" key="1">
    <citation type="submission" date="2013-07" db="EMBL/GenBank/DDBJ databases">
        <title>Genome of Archaeoglobus fulgidus.</title>
        <authorList>
            <person name="Fiebig A."/>
            <person name="Birkeland N.-K."/>
        </authorList>
    </citation>
    <scope>NUCLEOTIDE SEQUENCE [LARGE SCALE GENOMIC DNA]</scope>
    <source>
        <strain evidence="1 2">DSM 8774</strain>
    </source>
</reference>
<dbReference type="AlphaFoldDB" id="A0A075WFZ4"/>
<evidence type="ECO:0000313" key="1">
    <source>
        <dbReference type="EMBL" id="AIG98921.1"/>
    </source>
</evidence>
<dbReference type="InterPro" id="IPR012340">
    <property type="entry name" value="NA-bd_OB-fold"/>
</dbReference>
<dbReference type="SUPFAM" id="SSF75217">
    <property type="entry name" value="alpha/beta knot"/>
    <property type="match status" value="1"/>
</dbReference>
<dbReference type="SUPFAM" id="SSF50249">
    <property type="entry name" value="Nucleic acid-binding proteins"/>
    <property type="match status" value="1"/>
</dbReference>
<dbReference type="HOGENOM" id="CLU_017233_1_0_2"/>
<dbReference type="InterPro" id="IPR029026">
    <property type="entry name" value="tRNA_m1G_MTases_N"/>
</dbReference>